<protein>
    <submittedName>
        <fullName evidence="1">Uncharacterized protein</fullName>
    </submittedName>
</protein>
<dbReference type="AlphaFoldDB" id="A0AAP0K0N4"/>
<dbReference type="EMBL" id="JBBNAF010000005">
    <property type="protein sequence ID" value="KAK9143135.1"/>
    <property type="molecule type" value="Genomic_DNA"/>
</dbReference>
<name>A0AAP0K0N4_9MAGN</name>
<evidence type="ECO:0000313" key="2">
    <source>
        <dbReference type="Proteomes" id="UP001420932"/>
    </source>
</evidence>
<reference evidence="1 2" key="1">
    <citation type="submission" date="2024-01" db="EMBL/GenBank/DDBJ databases">
        <title>Genome assemblies of Stephania.</title>
        <authorList>
            <person name="Yang L."/>
        </authorList>
    </citation>
    <scope>NUCLEOTIDE SEQUENCE [LARGE SCALE GENOMIC DNA]</scope>
    <source>
        <strain evidence="1">YNDBR</strain>
        <tissue evidence="1">Leaf</tissue>
    </source>
</reference>
<evidence type="ECO:0000313" key="1">
    <source>
        <dbReference type="EMBL" id="KAK9143135.1"/>
    </source>
</evidence>
<proteinExistence type="predicted"/>
<comment type="caution">
    <text evidence="1">The sequence shown here is derived from an EMBL/GenBank/DDBJ whole genome shotgun (WGS) entry which is preliminary data.</text>
</comment>
<organism evidence="1 2">
    <name type="scientific">Stephania yunnanensis</name>
    <dbReference type="NCBI Taxonomy" id="152371"/>
    <lineage>
        <taxon>Eukaryota</taxon>
        <taxon>Viridiplantae</taxon>
        <taxon>Streptophyta</taxon>
        <taxon>Embryophyta</taxon>
        <taxon>Tracheophyta</taxon>
        <taxon>Spermatophyta</taxon>
        <taxon>Magnoliopsida</taxon>
        <taxon>Ranunculales</taxon>
        <taxon>Menispermaceae</taxon>
        <taxon>Menispermoideae</taxon>
        <taxon>Cissampelideae</taxon>
        <taxon>Stephania</taxon>
    </lineage>
</organism>
<accession>A0AAP0K0N4</accession>
<sequence length="55" mass="6086">MGSVGSEFSVLGSTGLIKMRGRSNIQLCDFQQTQNFNGINDRFCYIDVGVSIIHM</sequence>
<dbReference type="Proteomes" id="UP001420932">
    <property type="component" value="Unassembled WGS sequence"/>
</dbReference>
<gene>
    <name evidence="1" type="ORF">Syun_012535</name>
</gene>
<keyword evidence="2" id="KW-1185">Reference proteome</keyword>